<evidence type="ECO:0000256" key="4">
    <source>
        <dbReference type="ARBA" id="ARBA00022692"/>
    </source>
</evidence>
<keyword evidence="6 11" id="KW-0798">TonB box</keyword>
<feature type="domain" description="TonB-dependent receptor-like beta-barrel" evidence="13">
    <location>
        <begin position="325"/>
        <end position="759"/>
    </location>
</feature>
<organism evidence="15 16">
    <name type="scientific">Zunongwangia mangrovi</name>
    <dbReference type="NCBI Taxonomy" id="1334022"/>
    <lineage>
        <taxon>Bacteria</taxon>
        <taxon>Pseudomonadati</taxon>
        <taxon>Bacteroidota</taxon>
        <taxon>Flavobacteriia</taxon>
        <taxon>Flavobacteriales</taxon>
        <taxon>Flavobacteriaceae</taxon>
        <taxon>Zunongwangia</taxon>
    </lineage>
</organism>
<evidence type="ECO:0000256" key="11">
    <source>
        <dbReference type="RuleBase" id="RU003357"/>
    </source>
</evidence>
<dbReference type="STRING" id="1334022.SAMN04487907_101949"/>
<accession>A0A1I1EGR6</accession>
<evidence type="ECO:0000256" key="6">
    <source>
        <dbReference type="ARBA" id="ARBA00023077"/>
    </source>
</evidence>
<keyword evidence="8 15" id="KW-0675">Receptor</keyword>
<dbReference type="PANTHER" id="PTHR30069:SF29">
    <property type="entry name" value="HEMOGLOBIN AND HEMOGLOBIN-HAPTOGLOBIN-BINDING PROTEIN 1-RELATED"/>
    <property type="match status" value="1"/>
</dbReference>
<evidence type="ECO:0000256" key="3">
    <source>
        <dbReference type="ARBA" id="ARBA00022452"/>
    </source>
</evidence>
<dbReference type="GO" id="GO:0009279">
    <property type="term" value="C:cell outer membrane"/>
    <property type="evidence" value="ECO:0007669"/>
    <property type="project" value="UniProtKB-SubCell"/>
</dbReference>
<feature type="domain" description="TonB-dependent receptor plug" evidence="14">
    <location>
        <begin position="122"/>
        <end position="225"/>
    </location>
</feature>
<comment type="similarity">
    <text evidence="10 11">Belongs to the TonB-dependent receptor family.</text>
</comment>
<evidence type="ECO:0000259" key="14">
    <source>
        <dbReference type="Pfam" id="PF07715"/>
    </source>
</evidence>
<keyword evidence="9 10" id="KW-0998">Cell outer membrane</keyword>
<evidence type="ECO:0000259" key="13">
    <source>
        <dbReference type="Pfam" id="PF00593"/>
    </source>
</evidence>
<dbReference type="Gene3D" id="2.60.40.1120">
    <property type="entry name" value="Carboxypeptidase-like, regulatory domain"/>
    <property type="match status" value="1"/>
</dbReference>
<evidence type="ECO:0000256" key="1">
    <source>
        <dbReference type="ARBA" id="ARBA00004571"/>
    </source>
</evidence>
<keyword evidence="7 10" id="KW-0472">Membrane</keyword>
<gene>
    <name evidence="15" type="ORF">SAMN04487907_101949</name>
</gene>
<evidence type="ECO:0000256" key="9">
    <source>
        <dbReference type="ARBA" id="ARBA00023237"/>
    </source>
</evidence>
<keyword evidence="5 12" id="KW-0732">Signal</keyword>
<dbReference type="AlphaFoldDB" id="A0A1I1EGR6"/>
<keyword evidence="4 10" id="KW-0812">Transmembrane</keyword>
<dbReference type="Proteomes" id="UP000199438">
    <property type="component" value="Unassembled WGS sequence"/>
</dbReference>
<evidence type="ECO:0000313" key="15">
    <source>
        <dbReference type="EMBL" id="SFB86207.1"/>
    </source>
</evidence>
<feature type="signal peptide" evidence="12">
    <location>
        <begin position="1"/>
        <end position="21"/>
    </location>
</feature>
<dbReference type="EMBL" id="FOKV01000001">
    <property type="protein sequence ID" value="SFB86207.1"/>
    <property type="molecule type" value="Genomic_DNA"/>
</dbReference>
<evidence type="ECO:0000313" key="16">
    <source>
        <dbReference type="Proteomes" id="UP000199438"/>
    </source>
</evidence>
<evidence type="ECO:0000256" key="12">
    <source>
        <dbReference type="SAM" id="SignalP"/>
    </source>
</evidence>
<evidence type="ECO:0000256" key="2">
    <source>
        <dbReference type="ARBA" id="ARBA00022448"/>
    </source>
</evidence>
<dbReference type="InterPro" id="IPR012910">
    <property type="entry name" value="Plug_dom"/>
</dbReference>
<feature type="chain" id="PRO_5011709853" evidence="12">
    <location>
        <begin position="22"/>
        <end position="788"/>
    </location>
</feature>
<sequence>MKKLTFYCFVCVLINSLTATAQQAEIYGIITSEENQPIPETYLYINGTTIYTRADENGKYSISVDAGDYKFAASAMGYIKTIKDVSLEPAERKRIDFVLPIDPDMTLSDVSLIGKSALKEIQESSYNVVALNAEGLHNTTLDISQALERVSGVRVRRSGGLGSNANLMLNGFTGRHVKMFIDGVPMEGFNSAFSMNNIPINLAKRIEVYKGVVPINFGSDALGGAINIVTEDGKQNFLDASYSYGSFNTHKSFLNTAYTSDSGFTARLTAFQNYSDNDYKVDAGIVELEGEGSYQFSGERQNVRRFHDMYRNYTLMGKVGVVNKSYADQLLLGFTYGDEYNEVQHPAYMNVAFGQIYETAETLMPSLTYRKKDLFTKNLNVSLKANYNFGESSYIDAANRDYNWLGEYVEKDALGEYQYSRRFFKNRNGSVNANATYKFNDKHAFTVNNVFSAFSRKGTDLAEPSPADDYPSENFKNVLGVGYKFQPNDAWSTSVFGKYYSNTVNQYAAPEGNDEYENYSRFTDTYGYGIASSYFITESLQFKASYENAVRLPTGRELFGSGSSFELGNPNLRPESSDNINIGANYNWILAKDHTLNLDASFIYRDTEDFIRRQVNSEGAAASINEASVENRGIDFEALYTYGNLFSANASFTYQDQRNTLEYRNNGSTNLSYDQRIPNQPYLFGNAGFSFFFDDMWKSQDRFSVNYNMLYIHEFSYDYSGYGNSATNINIPTQFAHDIYLNYSLKGGKYNISLECRNILDENLYDNYSLQKPGRSFAVKLRYFIDKF</sequence>
<dbReference type="Pfam" id="PF07715">
    <property type="entry name" value="Plug"/>
    <property type="match status" value="1"/>
</dbReference>
<keyword evidence="16" id="KW-1185">Reference proteome</keyword>
<dbReference type="GO" id="GO:0044718">
    <property type="term" value="P:siderophore transmembrane transport"/>
    <property type="evidence" value="ECO:0007669"/>
    <property type="project" value="TreeGrafter"/>
</dbReference>
<dbReference type="Gene3D" id="2.40.170.20">
    <property type="entry name" value="TonB-dependent receptor, beta-barrel domain"/>
    <property type="match status" value="1"/>
</dbReference>
<dbReference type="InterPro" id="IPR039426">
    <property type="entry name" value="TonB-dep_rcpt-like"/>
</dbReference>
<dbReference type="PANTHER" id="PTHR30069">
    <property type="entry name" value="TONB-DEPENDENT OUTER MEMBRANE RECEPTOR"/>
    <property type="match status" value="1"/>
</dbReference>
<dbReference type="InterPro" id="IPR036942">
    <property type="entry name" value="Beta-barrel_TonB_sf"/>
</dbReference>
<dbReference type="SUPFAM" id="SSF56935">
    <property type="entry name" value="Porins"/>
    <property type="match status" value="1"/>
</dbReference>
<dbReference type="GO" id="GO:0015344">
    <property type="term" value="F:siderophore uptake transmembrane transporter activity"/>
    <property type="evidence" value="ECO:0007669"/>
    <property type="project" value="TreeGrafter"/>
</dbReference>
<evidence type="ECO:0000256" key="5">
    <source>
        <dbReference type="ARBA" id="ARBA00022729"/>
    </source>
</evidence>
<reference evidence="16" key="1">
    <citation type="submission" date="2016-10" db="EMBL/GenBank/DDBJ databases">
        <authorList>
            <person name="Varghese N."/>
            <person name="Submissions S."/>
        </authorList>
    </citation>
    <scope>NUCLEOTIDE SEQUENCE [LARGE SCALE GENOMIC DNA]</scope>
    <source>
        <strain evidence="16">DSM 24499</strain>
    </source>
</reference>
<proteinExistence type="inferred from homology"/>
<evidence type="ECO:0000256" key="10">
    <source>
        <dbReference type="PROSITE-ProRule" id="PRU01360"/>
    </source>
</evidence>
<evidence type="ECO:0000256" key="8">
    <source>
        <dbReference type="ARBA" id="ARBA00023170"/>
    </source>
</evidence>
<dbReference type="Gene3D" id="2.170.130.10">
    <property type="entry name" value="TonB-dependent receptor, plug domain"/>
    <property type="match status" value="1"/>
</dbReference>
<dbReference type="InterPro" id="IPR037066">
    <property type="entry name" value="Plug_dom_sf"/>
</dbReference>
<keyword evidence="3 10" id="KW-1134">Transmembrane beta strand</keyword>
<dbReference type="InterPro" id="IPR008969">
    <property type="entry name" value="CarboxyPept-like_regulatory"/>
</dbReference>
<name>A0A1I1EGR6_9FLAO</name>
<dbReference type="PROSITE" id="PS52016">
    <property type="entry name" value="TONB_DEPENDENT_REC_3"/>
    <property type="match status" value="1"/>
</dbReference>
<evidence type="ECO:0000256" key="7">
    <source>
        <dbReference type="ARBA" id="ARBA00023136"/>
    </source>
</evidence>
<comment type="subcellular location">
    <subcellularLocation>
        <location evidence="1 10">Cell outer membrane</location>
        <topology evidence="1 10">Multi-pass membrane protein</topology>
    </subcellularLocation>
</comment>
<keyword evidence="2 10" id="KW-0813">Transport</keyword>
<dbReference type="InterPro" id="IPR000531">
    <property type="entry name" value="Beta-barrel_TonB"/>
</dbReference>
<dbReference type="Pfam" id="PF00593">
    <property type="entry name" value="TonB_dep_Rec_b-barrel"/>
    <property type="match status" value="1"/>
</dbReference>
<dbReference type="Pfam" id="PF13620">
    <property type="entry name" value="CarboxypepD_reg"/>
    <property type="match status" value="1"/>
</dbReference>
<protein>
    <submittedName>
        <fullName evidence="15">Outer membrane cobalamin receptor protein</fullName>
    </submittedName>
</protein>
<dbReference type="SUPFAM" id="SSF49464">
    <property type="entry name" value="Carboxypeptidase regulatory domain-like"/>
    <property type="match status" value="1"/>
</dbReference>